<dbReference type="InParanoid" id="G0MY37"/>
<evidence type="ECO:0000256" key="1">
    <source>
        <dbReference type="SAM" id="MobiDB-lite"/>
    </source>
</evidence>
<evidence type="ECO:0000313" key="3">
    <source>
        <dbReference type="Proteomes" id="UP000008068"/>
    </source>
</evidence>
<dbReference type="AlphaFoldDB" id="G0MY37"/>
<organism evidence="3">
    <name type="scientific">Caenorhabditis brenneri</name>
    <name type="common">Nematode worm</name>
    <dbReference type="NCBI Taxonomy" id="135651"/>
    <lineage>
        <taxon>Eukaryota</taxon>
        <taxon>Metazoa</taxon>
        <taxon>Ecdysozoa</taxon>
        <taxon>Nematoda</taxon>
        <taxon>Chromadorea</taxon>
        <taxon>Rhabditida</taxon>
        <taxon>Rhabditina</taxon>
        <taxon>Rhabditomorpha</taxon>
        <taxon>Rhabditoidea</taxon>
        <taxon>Rhabditidae</taxon>
        <taxon>Peloderinae</taxon>
        <taxon>Caenorhabditis</taxon>
    </lineage>
</organism>
<gene>
    <name evidence="2" type="ORF">CAEBREN_24919</name>
</gene>
<feature type="compositionally biased region" description="Polar residues" evidence="1">
    <location>
        <begin position="88"/>
        <end position="112"/>
    </location>
</feature>
<protein>
    <submittedName>
        <fullName evidence="2">Uncharacterized protein</fullName>
    </submittedName>
</protein>
<dbReference type="Proteomes" id="UP000008068">
    <property type="component" value="Unassembled WGS sequence"/>
</dbReference>
<dbReference type="EMBL" id="GL379819">
    <property type="protein sequence ID" value="EGT47060.1"/>
    <property type="molecule type" value="Genomic_DNA"/>
</dbReference>
<sequence>MYLDENPKIKWCPRLTEDYVLEEMGDDLHKEDMEINQKLTLFRDLKIIMLSDIEQFLEDKHGVLNEHMDSHEMDSTWVSITREESMKTSHSPLNPPATSSSSGVPPTNSLTTVPMGVTTEGKHFDVDEDRKIWMHIYNALIQAEQDDEVVRLQNIVYWEGVMENKTATQIVNSDHLCANSIHYTQFILPETSTIQDYPLFVFTRL</sequence>
<dbReference type="HOGENOM" id="CLU_1338603_0_0_1"/>
<accession>G0MY37</accession>
<proteinExistence type="predicted"/>
<reference evidence="3" key="1">
    <citation type="submission" date="2011-07" db="EMBL/GenBank/DDBJ databases">
        <authorList>
            <consortium name="Caenorhabditis brenneri Sequencing and Analysis Consortium"/>
            <person name="Wilson R.K."/>
        </authorList>
    </citation>
    <scope>NUCLEOTIDE SEQUENCE [LARGE SCALE GENOMIC DNA]</scope>
    <source>
        <strain evidence="3">PB2801</strain>
    </source>
</reference>
<feature type="region of interest" description="Disordered" evidence="1">
    <location>
        <begin position="83"/>
        <end position="115"/>
    </location>
</feature>
<name>G0MY37_CAEBE</name>
<keyword evidence="3" id="KW-1185">Reference proteome</keyword>
<evidence type="ECO:0000313" key="2">
    <source>
        <dbReference type="EMBL" id="EGT47060.1"/>
    </source>
</evidence>